<name>A0A1I7U9V7_9PELO</name>
<dbReference type="WBParaSite" id="Csp11.Scaffold629.g16336.t1">
    <property type="protein sequence ID" value="Csp11.Scaffold629.g16336.t1"/>
    <property type="gene ID" value="Csp11.Scaffold629.g16336"/>
</dbReference>
<evidence type="ECO:0000313" key="1">
    <source>
        <dbReference type="Proteomes" id="UP000095282"/>
    </source>
</evidence>
<accession>A0A1I7U9V7</accession>
<evidence type="ECO:0000313" key="2">
    <source>
        <dbReference type="WBParaSite" id="Csp11.Scaffold629.g16336.t1"/>
    </source>
</evidence>
<reference evidence="2" key="1">
    <citation type="submission" date="2016-11" db="UniProtKB">
        <authorList>
            <consortium name="WormBaseParasite"/>
        </authorList>
    </citation>
    <scope>IDENTIFICATION</scope>
</reference>
<protein>
    <submittedName>
        <fullName evidence="2">Secreted protein</fullName>
    </submittedName>
</protein>
<organism evidence="1 2">
    <name type="scientific">Caenorhabditis tropicalis</name>
    <dbReference type="NCBI Taxonomy" id="1561998"/>
    <lineage>
        <taxon>Eukaryota</taxon>
        <taxon>Metazoa</taxon>
        <taxon>Ecdysozoa</taxon>
        <taxon>Nematoda</taxon>
        <taxon>Chromadorea</taxon>
        <taxon>Rhabditida</taxon>
        <taxon>Rhabditina</taxon>
        <taxon>Rhabditomorpha</taxon>
        <taxon>Rhabditoidea</taxon>
        <taxon>Rhabditidae</taxon>
        <taxon>Peloderinae</taxon>
        <taxon>Caenorhabditis</taxon>
    </lineage>
</organism>
<dbReference type="eggNOG" id="ENOG502RWE8">
    <property type="taxonomic scope" value="Eukaryota"/>
</dbReference>
<proteinExistence type="predicted"/>
<sequence length="178" mass="20753">MVQQMVSPIDARTMRFAIIAVLLMVCMVYAANDTELETAAAKKQAEKDEEDLKKHLRIIRSHNFVVMDISALSKTEFAEYMSGFCLATDQMTEVDYIDNYIDWEEIEFLDSVKNFLGVIESDPNNTYFSHLGHYTVSNCSLINEKQKRDVHHHVAQAALFDNYMYDQMTRNEWTRLYL</sequence>
<dbReference type="Proteomes" id="UP000095282">
    <property type="component" value="Unplaced"/>
</dbReference>
<keyword evidence="1" id="KW-1185">Reference proteome</keyword>
<dbReference type="AlphaFoldDB" id="A0A1I7U9V7"/>